<dbReference type="InterPro" id="IPR036683">
    <property type="entry name" value="CO_DH_flav_C_dom_sf"/>
</dbReference>
<dbReference type="PANTHER" id="PTHR42659:SF2">
    <property type="entry name" value="XANTHINE DEHYDROGENASE SUBUNIT C-RELATED"/>
    <property type="match status" value="1"/>
</dbReference>
<feature type="domain" description="FAD-binding PCMH-type" evidence="4">
    <location>
        <begin position="1"/>
        <end position="176"/>
    </location>
</feature>
<dbReference type="Proteomes" id="UP000262583">
    <property type="component" value="Chromosome"/>
</dbReference>
<name>A0A2Z4Y903_SUMC1</name>
<dbReference type="InterPro" id="IPR016169">
    <property type="entry name" value="FAD-bd_PCMH_sub2"/>
</dbReference>
<dbReference type="Gene3D" id="3.30.465.10">
    <property type="match status" value="1"/>
</dbReference>
<reference evidence="5 6" key="1">
    <citation type="submission" date="2018-05" db="EMBL/GenBank/DDBJ databases">
        <title>A metagenomic window into the 2 km-deep terrestrial subsurface aquifer revealed taxonomically and functionally diverse microbial community comprising novel uncultured bacterial lineages.</title>
        <authorList>
            <person name="Kadnikov V.V."/>
            <person name="Mardanov A.V."/>
            <person name="Beletsky A.V."/>
            <person name="Banks D."/>
            <person name="Pimenov N.V."/>
            <person name="Frank Y.A."/>
            <person name="Karnachuk O.V."/>
            <person name="Ravin N.V."/>
        </authorList>
    </citation>
    <scope>NUCLEOTIDE SEQUENCE [LARGE SCALE GENOMIC DNA]</scope>
    <source>
        <strain evidence="5">BY</strain>
    </source>
</reference>
<dbReference type="SUPFAM" id="SSF56176">
    <property type="entry name" value="FAD-binding/transporter-associated domain-like"/>
    <property type="match status" value="1"/>
</dbReference>
<evidence type="ECO:0000259" key="4">
    <source>
        <dbReference type="PROSITE" id="PS51387"/>
    </source>
</evidence>
<dbReference type="SMART" id="SM01092">
    <property type="entry name" value="CO_deh_flav_C"/>
    <property type="match status" value="1"/>
</dbReference>
<evidence type="ECO:0000256" key="3">
    <source>
        <dbReference type="ARBA" id="ARBA00023002"/>
    </source>
</evidence>
<evidence type="ECO:0000256" key="1">
    <source>
        <dbReference type="ARBA" id="ARBA00022630"/>
    </source>
</evidence>
<proteinExistence type="predicted"/>
<keyword evidence="3" id="KW-0560">Oxidoreductase</keyword>
<dbReference type="Gene3D" id="3.30.390.50">
    <property type="entry name" value="CO dehydrogenase flavoprotein, C-terminal domain"/>
    <property type="match status" value="1"/>
</dbReference>
<dbReference type="SUPFAM" id="SSF55447">
    <property type="entry name" value="CO dehydrogenase flavoprotein C-terminal domain-like"/>
    <property type="match status" value="1"/>
</dbReference>
<dbReference type="Pfam" id="PF00941">
    <property type="entry name" value="FAD_binding_5"/>
    <property type="match status" value="1"/>
</dbReference>
<dbReference type="InterPro" id="IPR016167">
    <property type="entry name" value="FAD-bd_PCMH_sub1"/>
</dbReference>
<gene>
    <name evidence="5" type="ORF">BRCON_2382</name>
</gene>
<dbReference type="Gene3D" id="3.30.43.10">
    <property type="entry name" value="Uridine Diphospho-n-acetylenolpyruvylglucosamine Reductase, domain 2"/>
    <property type="match status" value="1"/>
</dbReference>
<dbReference type="PROSITE" id="PS51387">
    <property type="entry name" value="FAD_PCMH"/>
    <property type="match status" value="1"/>
</dbReference>
<keyword evidence="2" id="KW-0274">FAD</keyword>
<dbReference type="PANTHER" id="PTHR42659">
    <property type="entry name" value="XANTHINE DEHYDROGENASE SUBUNIT C-RELATED"/>
    <property type="match status" value="1"/>
</dbReference>
<dbReference type="InterPro" id="IPR051312">
    <property type="entry name" value="Diverse_Substr_Oxidored"/>
</dbReference>
<dbReference type="EMBL" id="CP030759">
    <property type="protein sequence ID" value="AXA37152.1"/>
    <property type="molecule type" value="Genomic_DNA"/>
</dbReference>
<keyword evidence="1" id="KW-0285">Flavoprotein</keyword>
<dbReference type="InterPro" id="IPR016166">
    <property type="entry name" value="FAD-bd_PCMH"/>
</dbReference>
<dbReference type="GO" id="GO:0016491">
    <property type="term" value="F:oxidoreductase activity"/>
    <property type="evidence" value="ECO:0007669"/>
    <property type="project" value="UniProtKB-KW"/>
</dbReference>
<evidence type="ECO:0000313" key="6">
    <source>
        <dbReference type="Proteomes" id="UP000262583"/>
    </source>
</evidence>
<dbReference type="AlphaFoldDB" id="A0A2Z4Y903"/>
<accession>A0A2Z4Y903</accession>
<sequence length="285" mass="30698">MPIQRYERPTTLDGALALLSEAAESPPVIVAGATDLAVDVRRGRDVPFVVDVKQIPELNEYKWTPDGALVMGACVTMKHIGADPRVRERYPALAAAADDVGSYQIRCRATIAGNLGNASPCADTAPPLLVLQARLRLRSRSGEREVPLEKFFVHVKRTTIQPGEIITHVIIPPQPPGLRNVFLKIKRVRGHDLALVNAAGAFDPVAREIRLAVGAAAPTPILVRGLEGICPEGACPEEVGEALAERALAAISPIDDVRASAEYRRDMVATMCRRIAAILLEPDAH</sequence>
<dbReference type="InterPro" id="IPR005107">
    <property type="entry name" value="CO_DH_flav_C"/>
</dbReference>
<organism evidence="5 6">
    <name type="scientific">Sumerlaea chitinivorans</name>
    <dbReference type="NCBI Taxonomy" id="2250252"/>
    <lineage>
        <taxon>Bacteria</taxon>
        <taxon>Candidatus Sumerlaeota</taxon>
        <taxon>Candidatus Sumerlaeia</taxon>
        <taxon>Candidatus Sumerlaeales</taxon>
        <taxon>Candidatus Sumerlaeaceae</taxon>
        <taxon>Candidatus Sumerlaea</taxon>
    </lineage>
</organism>
<dbReference type="KEGG" id="schv:BRCON_2382"/>
<protein>
    <submittedName>
        <fullName evidence="5">Xanthine dehydrogenase, FAD binding subunit</fullName>
    </submittedName>
</protein>
<dbReference type="InterPro" id="IPR002346">
    <property type="entry name" value="Mopterin_DH_FAD-bd"/>
</dbReference>
<dbReference type="InterPro" id="IPR036318">
    <property type="entry name" value="FAD-bd_PCMH-like_sf"/>
</dbReference>
<evidence type="ECO:0000256" key="2">
    <source>
        <dbReference type="ARBA" id="ARBA00022827"/>
    </source>
</evidence>
<dbReference type="GO" id="GO:0071949">
    <property type="term" value="F:FAD binding"/>
    <property type="evidence" value="ECO:0007669"/>
    <property type="project" value="InterPro"/>
</dbReference>
<evidence type="ECO:0000313" key="5">
    <source>
        <dbReference type="EMBL" id="AXA37152.1"/>
    </source>
</evidence>
<dbReference type="Pfam" id="PF03450">
    <property type="entry name" value="CO_deh_flav_C"/>
    <property type="match status" value="1"/>
</dbReference>